<dbReference type="PANTHER" id="PTHR38527:SF4">
    <property type="entry name" value="OS05G0461600 PROTEIN"/>
    <property type="match status" value="1"/>
</dbReference>
<protein>
    <submittedName>
        <fullName evidence="2">Uncharacterized protein</fullName>
    </submittedName>
</protein>
<evidence type="ECO:0000313" key="3">
    <source>
        <dbReference type="Proteomes" id="UP000653305"/>
    </source>
</evidence>
<sequence>MSQRANRHQRRPSQGVFAIPDNLTEDIAPTPPPAAQAPHPPSGEKRRRGVFICRRSRRRRRRRKCRFPIAPVNDKSLSLLVLK</sequence>
<dbReference type="Proteomes" id="UP000653305">
    <property type="component" value="Unassembled WGS sequence"/>
</dbReference>
<dbReference type="PANTHER" id="PTHR38527">
    <property type="entry name" value="OS01G0838200 PROTEIN"/>
    <property type="match status" value="1"/>
</dbReference>
<feature type="compositionally biased region" description="Basic residues" evidence="1">
    <location>
        <begin position="1"/>
        <end position="11"/>
    </location>
</feature>
<reference evidence="2" key="1">
    <citation type="submission" date="2020-07" db="EMBL/GenBank/DDBJ databases">
        <title>Ethylene signaling mediates host invasion by parasitic plants.</title>
        <authorList>
            <person name="Yoshida S."/>
        </authorList>
    </citation>
    <scope>NUCLEOTIDE SEQUENCE</scope>
    <source>
        <strain evidence="2">Okayama</strain>
    </source>
</reference>
<proteinExistence type="predicted"/>
<feature type="compositionally biased region" description="Pro residues" evidence="1">
    <location>
        <begin position="29"/>
        <end position="41"/>
    </location>
</feature>
<feature type="region of interest" description="Disordered" evidence="1">
    <location>
        <begin position="1"/>
        <end position="64"/>
    </location>
</feature>
<organism evidence="2 3">
    <name type="scientific">Phtheirospermum japonicum</name>
    <dbReference type="NCBI Taxonomy" id="374723"/>
    <lineage>
        <taxon>Eukaryota</taxon>
        <taxon>Viridiplantae</taxon>
        <taxon>Streptophyta</taxon>
        <taxon>Embryophyta</taxon>
        <taxon>Tracheophyta</taxon>
        <taxon>Spermatophyta</taxon>
        <taxon>Magnoliopsida</taxon>
        <taxon>eudicotyledons</taxon>
        <taxon>Gunneridae</taxon>
        <taxon>Pentapetalae</taxon>
        <taxon>asterids</taxon>
        <taxon>lamiids</taxon>
        <taxon>Lamiales</taxon>
        <taxon>Orobanchaceae</taxon>
        <taxon>Orobanchaceae incertae sedis</taxon>
        <taxon>Phtheirospermum</taxon>
    </lineage>
</organism>
<name>A0A830C1Z0_9LAMI</name>
<feature type="compositionally biased region" description="Basic residues" evidence="1">
    <location>
        <begin position="45"/>
        <end position="64"/>
    </location>
</feature>
<dbReference type="AlphaFoldDB" id="A0A830C1Z0"/>
<accession>A0A830C1Z0</accession>
<keyword evidence="3" id="KW-1185">Reference proteome</keyword>
<gene>
    <name evidence="2" type="ORF">PHJA_001160200</name>
</gene>
<evidence type="ECO:0000256" key="1">
    <source>
        <dbReference type="SAM" id="MobiDB-lite"/>
    </source>
</evidence>
<comment type="caution">
    <text evidence="2">The sequence shown here is derived from an EMBL/GenBank/DDBJ whole genome shotgun (WGS) entry which is preliminary data.</text>
</comment>
<evidence type="ECO:0000313" key="2">
    <source>
        <dbReference type="EMBL" id="GFP90163.1"/>
    </source>
</evidence>
<dbReference type="EMBL" id="BMAC01000210">
    <property type="protein sequence ID" value="GFP90163.1"/>
    <property type="molecule type" value="Genomic_DNA"/>
</dbReference>